<dbReference type="Pfam" id="PF00460">
    <property type="entry name" value="Flg_bb_rod"/>
    <property type="match status" value="1"/>
</dbReference>
<dbReference type="Proteomes" id="UP000309450">
    <property type="component" value="Unassembled WGS sequence"/>
</dbReference>
<keyword evidence="5" id="KW-1185">Reference proteome</keyword>
<accession>A0A4S3MSH9</accession>
<feature type="region of interest" description="Disordered" evidence="2">
    <location>
        <begin position="59"/>
        <end position="88"/>
    </location>
</feature>
<dbReference type="NCBIfam" id="NF009270">
    <property type="entry name" value="PRK12627.1"/>
    <property type="match status" value="1"/>
</dbReference>
<evidence type="ECO:0000259" key="3">
    <source>
        <dbReference type="Pfam" id="PF00460"/>
    </source>
</evidence>
<comment type="subcellular location">
    <subcellularLocation>
        <location evidence="1">Bacterial flagellum basal body</location>
    </subcellularLocation>
</comment>
<proteinExistence type="predicted"/>
<dbReference type="RefSeq" id="WP_136393908.1">
    <property type="nucleotide sequence ID" value="NZ_SSND01000001.1"/>
</dbReference>
<organism evidence="4 5">
    <name type="scientific">Aliigemmobacter aestuarii</name>
    <dbReference type="NCBI Taxonomy" id="1445661"/>
    <lineage>
        <taxon>Bacteria</taxon>
        <taxon>Pseudomonadati</taxon>
        <taxon>Pseudomonadota</taxon>
        <taxon>Alphaproteobacteria</taxon>
        <taxon>Rhodobacterales</taxon>
        <taxon>Paracoccaceae</taxon>
        <taxon>Aliigemmobacter</taxon>
    </lineage>
</organism>
<name>A0A4S3MSH9_9RHOB</name>
<sequence length="127" mass="13216">MLQNLEILQMAQALASHAGARQGLTAANVANADTPGFKARDLPAFAEVYRVADPALNLRQTRPGHLGGPDDQAAGAVPSPGAMKPNGNTVSLEAEMVRAAQVRGQHDMALAVYRSAATMIRSSLGRG</sequence>
<dbReference type="GO" id="GO:0009425">
    <property type="term" value="C:bacterial-type flagellum basal body"/>
    <property type="evidence" value="ECO:0007669"/>
    <property type="project" value="UniProtKB-SubCell"/>
</dbReference>
<dbReference type="EMBL" id="SSND01000001">
    <property type="protein sequence ID" value="THD85536.1"/>
    <property type="molecule type" value="Genomic_DNA"/>
</dbReference>
<evidence type="ECO:0000313" key="4">
    <source>
        <dbReference type="EMBL" id="THD85536.1"/>
    </source>
</evidence>
<protein>
    <submittedName>
        <fullName evidence="4">FlgB family protein</fullName>
    </submittedName>
</protein>
<comment type="caution">
    <text evidence="4">The sequence shown here is derived from an EMBL/GenBank/DDBJ whole genome shotgun (WGS) entry which is preliminary data.</text>
</comment>
<reference evidence="4 5" key="1">
    <citation type="submission" date="2019-04" db="EMBL/GenBank/DDBJ databases">
        <title>Draft genome sequence of Gemmobacter aestuarii sp. nov.</title>
        <authorList>
            <person name="Hameed A."/>
            <person name="Lin S.-Y."/>
            <person name="Shahina M."/>
            <person name="Lai W.-A."/>
            <person name="Young C.-C."/>
        </authorList>
    </citation>
    <scope>NUCLEOTIDE SEQUENCE [LARGE SCALE GENOMIC DNA]</scope>
    <source>
        <strain evidence="4 5">CC-PW-75</strain>
    </source>
</reference>
<feature type="domain" description="Flagellar basal body rod protein N-terminal" evidence="3">
    <location>
        <begin position="20"/>
        <end position="38"/>
    </location>
</feature>
<evidence type="ECO:0000256" key="2">
    <source>
        <dbReference type="SAM" id="MobiDB-lite"/>
    </source>
</evidence>
<dbReference type="InterPro" id="IPR001444">
    <property type="entry name" value="Flag_bb_rod_N"/>
</dbReference>
<evidence type="ECO:0000256" key="1">
    <source>
        <dbReference type="ARBA" id="ARBA00004117"/>
    </source>
</evidence>
<dbReference type="OrthoDB" id="9788334at2"/>
<evidence type="ECO:0000313" key="5">
    <source>
        <dbReference type="Proteomes" id="UP000309450"/>
    </source>
</evidence>
<dbReference type="AlphaFoldDB" id="A0A4S3MSH9"/>
<gene>
    <name evidence="4" type="ORF">E7811_07535</name>
</gene>